<dbReference type="PANTHER" id="PTHR10350">
    <property type="entry name" value="NUCLEAR PORE COMPLEX PROTEIN NUP155"/>
    <property type="match status" value="1"/>
</dbReference>
<evidence type="ECO:0000313" key="2">
    <source>
        <dbReference type="Proteomes" id="UP001227230"/>
    </source>
</evidence>
<keyword evidence="2" id="KW-1185">Reference proteome</keyword>
<organism evidence="1 2">
    <name type="scientific">Vitis vinifera</name>
    <name type="common">Grape</name>
    <dbReference type="NCBI Taxonomy" id="29760"/>
    <lineage>
        <taxon>Eukaryota</taxon>
        <taxon>Viridiplantae</taxon>
        <taxon>Streptophyta</taxon>
        <taxon>Embryophyta</taxon>
        <taxon>Tracheophyta</taxon>
        <taxon>Spermatophyta</taxon>
        <taxon>Magnoliopsida</taxon>
        <taxon>eudicotyledons</taxon>
        <taxon>Gunneridae</taxon>
        <taxon>Pentapetalae</taxon>
        <taxon>rosids</taxon>
        <taxon>Vitales</taxon>
        <taxon>Vitaceae</taxon>
        <taxon>Viteae</taxon>
        <taxon>Vitis</taxon>
    </lineage>
</organism>
<proteinExistence type="predicted"/>
<dbReference type="PANTHER" id="PTHR10350:SF6">
    <property type="entry name" value="NUCLEAR PORE COMPLEX PROTEIN NUP155"/>
    <property type="match status" value="1"/>
</dbReference>
<dbReference type="Proteomes" id="UP001227230">
    <property type="component" value="Chromosome 9"/>
</dbReference>
<accession>A0ABY9CJB5</accession>
<dbReference type="Gene3D" id="1.25.40.440">
    <property type="entry name" value="Nucleoporin, helical domain, central subdomain"/>
    <property type="match status" value="1"/>
</dbReference>
<sequence length="132" mass="14613">MLEFVIGTSTRSPVSLFGAPIPPNQIKYLDLLAQYYVLKRQHVSPRLAKKRSMDAGDVPTLEQRHQYLSNAILQAKNASDSDSLVGSVQGTSDNGLLDLLEGKLTVLRFQIKIKERTGGYSFQAVLLKLVQP</sequence>
<dbReference type="InterPro" id="IPR042537">
    <property type="entry name" value="Nucleoporin_Nup155_C_2"/>
</dbReference>
<reference evidence="1 2" key="1">
    <citation type="journal article" date="2023" name="Hortic Res">
        <title>The complete reference genome for grapevine (Vitis vinifera L.) genetics and breeding.</title>
        <authorList>
            <person name="Shi X."/>
            <person name="Cao S."/>
            <person name="Wang X."/>
            <person name="Huang S."/>
            <person name="Wang Y."/>
            <person name="Liu Z."/>
            <person name="Liu W."/>
            <person name="Leng X."/>
            <person name="Peng Y."/>
            <person name="Wang N."/>
            <person name="Wang Y."/>
            <person name="Ma Z."/>
            <person name="Xu X."/>
            <person name="Zhang F."/>
            <person name="Xue H."/>
            <person name="Zhong H."/>
            <person name="Wang Y."/>
            <person name="Zhang K."/>
            <person name="Velt A."/>
            <person name="Avia K."/>
            <person name="Holtgrawe D."/>
            <person name="Grimplet J."/>
            <person name="Matus J.T."/>
            <person name="Ware D."/>
            <person name="Wu X."/>
            <person name="Wang H."/>
            <person name="Liu C."/>
            <person name="Fang Y."/>
            <person name="Rustenholz C."/>
            <person name="Cheng Z."/>
            <person name="Xiao H."/>
            <person name="Zhou Y."/>
        </authorList>
    </citation>
    <scope>NUCLEOTIDE SEQUENCE [LARGE SCALE GENOMIC DNA]</scope>
    <source>
        <strain evidence="2">cv. Pinot noir / PN40024</strain>
        <tissue evidence="1">Leaf</tissue>
    </source>
</reference>
<dbReference type="InterPro" id="IPR004870">
    <property type="entry name" value="Nucleoporin_Nup155"/>
</dbReference>
<protein>
    <submittedName>
        <fullName evidence="1">Uncharacterized protein</fullName>
    </submittedName>
</protein>
<evidence type="ECO:0000313" key="1">
    <source>
        <dbReference type="EMBL" id="WJZ95174.1"/>
    </source>
</evidence>
<name>A0ABY9CJB5_VITVI</name>
<dbReference type="EMBL" id="CP126656">
    <property type="protein sequence ID" value="WJZ95174.1"/>
    <property type="molecule type" value="Genomic_DNA"/>
</dbReference>
<gene>
    <name evidence="1" type="ORF">VitviT2T_013964</name>
</gene>